<dbReference type="Pfam" id="PF01762">
    <property type="entry name" value="Galactosyl_T"/>
    <property type="match status" value="1"/>
</dbReference>
<dbReference type="GO" id="GO:0000139">
    <property type="term" value="C:Golgi membrane"/>
    <property type="evidence" value="ECO:0007669"/>
    <property type="project" value="UniProtKB-SubCell"/>
</dbReference>
<evidence type="ECO:0000256" key="1">
    <source>
        <dbReference type="ARBA" id="ARBA00001936"/>
    </source>
</evidence>
<evidence type="ECO:0000256" key="11">
    <source>
        <dbReference type="ARBA" id="ARBA00023034"/>
    </source>
</evidence>
<keyword evidence="9 15" id="KW-0735">Signal-anchor</keyword>
<comment type="similarity">
    <text evidence="5 15">Belongs to the glycosyltransferase 31 family.</text>
</comment>
<dbReference type="Gene3D" id="3.90.550.50">
    <property type="match status" value="1"/>
</dbReference>
<evidence type="ECO:0000256" key="8">
    <source>
        <dbReference type="ARBA" id="ARBA00022692"/>
    </source>
</evidence>
<accession>A0A9Q0S692</accession>
<evidence type="ECO:0000313" key="16">
    <source>
        <dbReference type="EMBL" id="KAJ6646942.1"/>
    </source>
</evidence>
<feature type="transmembrane region" description="Helical" evidence="15">
    <location>
        <begin position="12"/>
        <end position="32"/>
    </location>
</feature>
<keyword evidence="7" id="KW-0808">Transferase</keyword>
<evidence type="ECO:0000256" key="12">
    <source>
        <dbReference type="ARBA" id="ARBA00023136"/>
    </source>
</evidence>
<keyword evidence="8 15" id="KW-0812">Transmembrane</keyword>
<dbReference type="EMBL" id="WJQU01000001">
    <property type="protein sequence ID" value="KAJ6646942.1"/>
    <property type="molecule type" value="Genomic_DNA"/>
</dbReference>
<evidence type="ECO:0000256" key="2">
    <source>
        <dbReference type="ARBA" id="ARBA00004323"/>
    </source>
</evidence>
<keyword evidence="17" id="KW-1185">Reference proteome</keyword>
<keyword evidence="6 15" id="KW-0328">Glycosyltransferase</keyword>
<keyword evidence="10 15" id="KW-1133">Transmembrane helix</keyword>
<keyword evidence="14" id="KW-0464">Manganese</keyword>
<dbReference type="PROSITE" id="PS51257">
    <property type="entry name" value="PROKAR_LIPOPROTEIN"/>
    <property type="match status" value="1"/>
</dbReference>
<keyword evidence="12 15" id="KW-0472">Membrane</keyword>
<evidence type="ECO:0000256" key="13">
    <source>
        <dbReference type="ARBA" id="ARBA00023180"/>
    </source>
</evidence>
<comment type="pathway">
    <text evidence="3">Glycan metabolism; chondroitin sulfate biosynthesis.</text>
</comment>
<comment type="caution">
    <text evidence="16">The sequence shown here is derived from an EMBL/GenBank/DDBJ whole genome shotgun (WGS) entry which is preliminary data.</text>
</comment>
<organism evidence="16 17">
    <name type="scientific">Pseudolycoriella hygida</name>
    <dbReference type="NCBI Taxonomy" id="35572"/>
    <lineage>
        <taxon>Eukaryota</taxon>
        <taxon>Metazoa</taxon>
        <taxon>Ecdysozoa</taxon>
        <taxon>Arthropoda</taxon>
        <taxon>Hexapoda</taxon>
        <taxon>Insecta</taxon>
        <taxon>Pterygota</taxon>
        <taxon>Neoptera</taxon>
        <taxon>Endopterygota</taxon>
        <taxon>Diptera</taxon>
        <taxon>Nematocera</taxon>
        <taxon>Sciaroidea</taxon>
        <taxon>Sciaridae</taxon>
        <taxon>Pseudolycoriella</taxon>
    </lineage>
</organism>
<reference evidence="16" key="1">
    <citation type="submission" date="2022-07" db="EMBL/GenBank/DDBJ databases">
        <authorList>
            <person name="Trinca V."/>
            <person name="Uliana J.V.C."/>
            <person name="Torres T.T."/>
            <person name="Ward R.J."/>
            <person name="Monesi N."/>
        </authorList>
    </citation>
    <scope>NUCLEOTIDE SEQUENCE</scope>
    <source>
        <strain evidence="16">HSMRA1968</strain>
        <tissue evidence="16">Whole embryos</tissue>
    </source>
</reference>
<sequence length="375" mass="43584">MNILYRVLSTRFLIPLLTFSIGCFLTNVFTNFSCSIDTEPPPKTECFLFILILSAPDNIESRNAIRETWLNLRPHHSTFSHHMHIPTYDEKGFLRQESIEEQANSLEVYKMWLKARHFVDKSSSTKIIHKFAVGTEGLSRYQHGLLLTESKSHNDLLLLDNLQDSYRNLTKKLVLSLKFVSDNLSFRYLLKCDDDTYVKLDIMTAYLLAYHEKLSSVNFASNPAPDLYWGYFNGKANIKTSGQWKETNFNLCSKYLPYALGGGYVISEGLVRYVNNNSDRLSLYASEDISVGIWFASLRNVFRKHDCRFDTAYMARVCKDYYIVLHKIKAENMKSLYAGNECIEENTENNDKRPLEYFYNWKATSMQCCDTLVNW</sequence>
<evidence type="ECO:0000256" key="9">
    <source>
        <dbReference type="ARBA" id="ARBA00022968"/>
    </source>
</evidence>
<protein>
    <recommendedName>
        <fullName evidence="15">Hexosyltransferase</fullName>
        <ecNumber evidence="15">2.4.1.-</ecNumber>
    </recommendedName>
</protein>
<evidence type="ECO:0000256" key="15">
    <source>
        <dbReference type="RuleBase" id="RU363063"/>
    </source>
</evidence>
<comment type="subcellular location">
    <subcellularLocation>
        <location evidence="2 15">Golgi apparatus membrane</location>
        <topology evidence="2 15">Single-pass type II membrane protein</topology>
    </subcellularLocation>
</comment>
<dbReference type="EC" id="2.4.1.-" evidence="15"/>
<evidence type="ECO:0000256" key="6">
    <source>
        <dbReference type="ARBA" id="ARBA00022676"/>
    </source>
</evidence>
<keyword evidence="13" id="KW-0325">Glycoprotein</keyword>
<name>A0A9Q0S692_9DIPT</name>
<comment type="cofactor">
    <cofactor evidence="1">
        <name>Mn(2+)</name>
        <dbReference type="ChEBI" id="CHEBI:29035"/>
    </cofactor>
</comment>
<evidence type="ECO:0000256" key="7">
    <source>
        <dbReference type="ARBA" id="ARBA00022679"/>
    </source>
</evidence>
<gene>
    <name evidence="16" type="primary">B3galt6</name>
    <name evidence="16" type="ORF">Bhyg_02158</name>
</gene>
<dbReference type="OrthoDB" id="1158011at2759"/>
<proteinExistence type="inferred from homology"/>
<dbReference type="PANTHER" id="PTHR11214:SF3">
    <property type="entry name" value="BETA-1,3-GALACTOSYLTRANSFERASE 6"/>
    <property type="match status" value="1"/>
</dbReference>
<evidence type="ECO:0000256" key="14">
    <source>
        <dbReference type="ARBA" id="ARBA00023211"/>
    </source>
</evidence>
<dbReference type="PANTHER" id="PTHR11214">
    <property type="entry name" value="BETA-1,3-N-ACETYLGLUCOSAMINYLTRANSFERASE"/>
    <property type="match status" value="1"/>
</dbReference>
<dbReference type="InterPro" id="IPR002659">
    <property type="entry name" value="Glyco_trans_31"/>
</dbReference>
<keyword evidence="11 15" id="KW-0333">Golgi apparatus</keyword>
<dbReference type="GO" id="GO:0006493">
    <property type="term" value="P:protein O-linked glycosylation"/>
    <property type="evidence" value="ECO:0007669"/>
    <property type="project" value="TreeGrafter"/>
</dbReference>
<dbReference type="AlphaFoldDB" id="A0A9Q0S692"/>
<evidence type="ECO:0000313" key="17">
    <source>
        <dbReference type="Proteomes" id="UP001151699"/>
    </source>
</evidence>
<evidence type="ECO:0000256" key="3">
    <source>
        <dbReference type="ARBA" id="ARBA00004840"/>
    </source>
</evidence>
<dbReference type="GO" id="GO:0006024">
    <property type="term" value="P:glycosaminoglycan biosynthetic process"/>
    <property type="evidence" value="ECO:0007669"/>
    <property type="project" value="UniProtKB-ARBA"/>
</dbReference>
<dbReference type="FunFam" id="3.90.550.50:FF:000018">
    <property type="entry name" value="Hexosyltransferase"/>
    <property type="match status" value="1"/>
</dbReference>
<dbReference type="Proteomes" id="UP001151699">
    <property type="component" value="Chromosome A"/>
</dbReference>
<evidence type="ECO:0000256" key="4">
    <source>
        <dbReference type="ARBA" id="ARBA00005093"/>
    </source>
</evidence>
<evidence type="ECO:0000256" key="10">
    <source>
        <dbReference type="ARBA" id="ARBA00022989"/>
    </source>
</evidence>
<comment type="pathway">
    <text evidence="4">Glycan metabolism; heparan sulfate biosynthesis.</text>
</comment>
<evidence type="ECO:0000256" key="5">
    <source>
        <dbReference type="ARBA" id="ARBA00008661"/>
    </source>
</evidence>
<dbReference type="GO" id="GO:0047220">
    <property type="term" value="F:galactosylxylosylprotein 3-beta-galactosyltransferase activity"/>
    <property type="evidence" value="ECO:0007669"/>
    <property type="project" value="TreeGrafter"/>
</dbReference>